<name>A0A2S9YWU3_9BACT</name>
<dbReference type="Proteomes" id="UP000238823">
    <property type="component" value="Unassembled WGS sequence"/>
</dbReference>
<dbReference type="Gene3D" id="3.30.300.90">
    <property type="entry name" value="BolA-like"/>
    <property type="match status" value="1"/>
</dbReference>
<organism evidence="1 2">
    <name type="scientific">Enhygromyxa salina</name>
    <dbReference type="NCBI Taxonomy" id="215803"/>
    <lineage>
        <taxon>Bacteria</taxon>
        <taxon>Pseudomonadati</taxon>
        <taxon>Myxococcota</taxon>
        <taxon>Polyangia</taxon>
        <taxon>Nannocystales</taxon>
        <taxon>Nannocystaceae</taxon>
        <taxon>Enhygromyxa</taxon>
    </lineage>
</organism>
<dbReference type="SUPFAM" id="SSF82657">
    <property type="entry name" value="BolA-like"/>
    <property type="match status" value="1"/>
</dbReference>
<proteinExistence type="predicted"/>
<protein>
    <submittedName>
        <fullName evidence="1">Uncharacterized protein</fullName>
    </submittedName>
</protein>
<dbReference type="RefSeq" id="WP_106087697.1">
    <property type="nucleotide sequence ID" value="NZ_PVNL01000015.1"/>
</dbReference>
<dbReference type="EMBL" id="PVNL01000015">
    <property type="protein sequence ID" value="PRQ09557.1"/>
    <property type="molecule type" value="Genomic_DNA"/>
</dbReference>
<evidence type="ECO:0000313" key="2">
    <source>
        <dbReference type="Proteomes" id="UP000238823"/>
    </source>
</evidence>
<evidence type="ECO:0000313" key="1">
    <source>
        <dbReference type="EMBL" id="PRQ09557.1"/>
    </source>
</evidence>
<comment type="caution">
    <text evidence="1">The sequence shown here is derived from an EMBL/GenBank/DDBJ whole genome shotgun (WGS) entry which is preliminary data.</text>
</comment>
<dbReference type="InterPro" id="IPR036065">
    <property type="entry name" value="BolA-like_sf"/>
</dbReference>
<reference evidence="1 2" key="1">
    <citation type="submission" date="2018-03" db="EMBL/GenBank/DDBJ databases">
        <title>Draft Genome Sequences of the Obligatory Marine Myxobacteria Enhygromyxa salina SWB007.</title>
        <authorList>
            <person name="Poehlein A."/>
            <person name="Moghaddam J.A."/>
            <person name="Harms H."/>
            <person name="Alanjari M."/>
            <person name="Koenig G.M."/>
            <person name="Daniel R."/>
            <person name="Schaeberle T.F."/>
        </authorList>
    </citation>
    <scope>NUCLEOTIDE SEQUENCE [LARGE SCALE GENOMIC DNA]</scope>
    <source>
        <strain evidence="1 2">SWB007</strain>
    </source>
</reference>
<sequence length="83" mass="9412">MNEETLRTALETLPVGPPSSVTISQDGRKFVAVVVSASFEHMDEAQRQGLVWEHLQRQFEDHDLVRLEFVFTNTPAENEELAS</sequence>
<accession>A0A2S9YWU3</accession>
<dbReference type="AlphaFoldDB" id="A0A2S9YWU3"/>
<gene>
    <name evidence="1" type="ORF">ENSA7_06120</name>
</gene>